<dbReference type="PANTHER" id="PTHR45625:SF1">
    <property type="entry name" value="RING-TYPE E3 UBIQUITIN-PROTEIN LIGASE PPIL2"/>
    <property type="match status" value="1"/>
</dbReference>
<evidence type="ECO:0000313" key="15">
    <source>
        <dbReference type="Proteomes" id="UP001188597"/>
    </source>
</evidence>
<keyword evidence="6" id="KW-0808">Transferase</keyword>
<proteinExistence type="inferred from homology"/>
<evidence type="ECO:0000256" key="7">
    <source>
        <dbReference type="ARBA" id="ARBA00022786"/>
    </source>
</evidence>
<keyword evidence="9" id="KW-0143">Chaperone</keyword>
<dbReference type="Pfam" id="PF14223">
    <property type="entry name" value="Retrotran_gag_2"/>
    <property type="match status" value="1"/>
</dbReference>
<reference evidence="14" key="1">
    <citation type="submission" date="2022-12" db="EMBL/GenBank/DDBJ databases">
        <title>Draft genome assemblies for two species of Escallonia (Escalloniales).</title>
        <authorList>
            <person name="Chanderbali A."/>
            <person name="Dervinis C."/>
            <person name="Anghel I."/>
            <person name="Soltis D."/>
            <person name="Soltis P."/>
            <person name="Zapata F."/>
        </authorList>
    </citation>
    <scope>NUCLEOTIDE SEQUENCE</scope>
    <source>
        <strain evidence="14">UCBG64.0493</strain>
        <tissue evidence="14">Leaf</tissue>
    </source>
</reference>
<dbReference type="PROSITE" id="PS00170">
    <property type="entry name" value="CSA_PPIASE_1"/>
    <property type="match status" value="1"/>
</dbReference>
<keyword evidence="15" id="KW-1185">Reference proteome</keyword>
<evidence type="ECO:0000259" key="13">
    <source>
        <dbReference type="PROSITE" id="PS50072"/>
    </source>
</evidence>
<dbReference type="InterPro" id="IPR020892">
    <property type="entry name" value="Cyclophilin-type_PPIase_CS"/>
</dbReference>
<comment type="catalytic activity">
    <reaction evidence="2">
        <text>[protein]-peptidylproline (omega=180) = [protein]-peptidylproline (omega=0)</text>
        <dbReference type="Rhea" id="RHEA:16237"/>
        <dbReference type="Rhea" id="RHEA-COMP:10747"/>
        <dbReference type="Rhea" id="RHEA-COMP:10748"/>
        <dbReference type="ChEBI" id="CHEBI:83833"/>
        <dbReference type="ChEBI" id="CHEBI:83834"/>
        <dbReference type="EC" id="5.2.1.8"/>
    </reaction>
</comment>
<dbReference type="Gene3D" id="3.30.40.10">
    <property type="entry name" value="Zinc/RING finger domain, C3HC4 (zinc finger)"/>
    <property type="match status" value="1"/>
</dbReference>
<dbReference type="EMBL" id="JAVXUP010001063">
    <property type="protein sequence ID" value="KAK3016514.1"/>
    <property type="molecule type" value="Genomic_DNA"/>
</dbReference>
<keyword evidence="7" id="KW-0833">Ubl conjugation pathway</keyword>
<dbReference type="GO" id="GO:0003755">
    <property type="term" value="F:peptidyl-prolyl cis-trans isomerase activity"/>
    <property type="evidence" value="ECO:0007669"/>
    <property type="project" value="UniProtKB-KW"/>
</dbReference>
<protein>
    <recommendedName>
        <fullName evidence="13">PPIase cyclophilin-type domain-containing protein</fullName>
    </recommendedName>
</protein>
<evidence type="ECO:0000256" key="4">
    <source>
        <dbReference type="ARBA" id="ARBA00004123"/>
    </source>
</evidence>
<evidence type="ECO:0000256" key="3">
    <source>
        <dbReference type="ARBA" id="ARBA00003697"/>
    </source>
</evidence>
<dbReference type="FunFam" id="2.40.100.10:FF:000014">
    <property type="entry name" value="Peptidyl-prolyl cis-trans isomerase cyp65"/>
    <property type="match status" value="1"/>
</dbReference>
<dbReference type="SUPFAM" id="SSF50891">
    <property type="entry name" value="Cyclophilin-like"/>
    <property type="match status" value="1"/>
</dbReference>
<evidence type="ECO:0000256" key="8">
    <source>
        <dbReference type="ARBA" id="ARBA00023110"/>
    </source>
</evidence>
<name>A0AA89ATR3_9ASTE</name>
<dbReference type="GO" id="GO:0061630">
    <property type="term" value="F:ubiquitin protein ligase activity"/>
    <property type="evidence" value="ECO:0007669"/>
    <property type="project" value="UniProtKB-EC"/>
</dbReference>
<comment type="catalytic activity">
    <reaction evidence="1">
        <text>S-ubiquitinyl-[E2 ubiquitin-conjugating enzyme]-L-cysteine + [acceptor protein]-L-lysine = [E2 ubiquitin-conjugating enzyme]-L-cysteine + N(6)-ubiquitinyl-[acceptor protein]-L-lysine.</text>
        <dbReference type="EC" id="2.3.2.27"/>
    </reaction>
</comment>
<dbReference type="CDD" id="cd01923">
    <property type="entry name" value="cyclophilin_RING"/>
    <property type="match status" value="1"/>
</dbReference>
<evidence type="ECO:0000256" key="10">
    <source>
        <dbReference type="ARBA" id="ARBA00023235"/>
    </source>
</evidence>
<evidence type="ECO:0000256" key="5">
    <source>
        <dbReference type="ARBA" id="ARBA00007930"/>
    </source>
</evidence>
<feature type="region of interest" description="Disordered" evidence="12">
    <location>
        <begin position="736"/>
        <end position="764"/>
    </location>
</feature>
<dbReference type="InterPro" id="IPR002130">
    <property type="entry name" value="Cyclophilin-type_PPIase_dom"/>
</dbReference>
<sequence>MFITKTEWATEWGGAKSKELRTPFKRLPFYCCANIIPYIRKFGKHPVTGTPLKQEDLIPLNFHKNSEGEMQCPVLNKVFTEFTHIVAVKTTGNVFCFEAIKELNLKTKNWKELLTDEPFTKKDIITIQNPNALDTKVLLDFDHVKRSLKVDDEELKKMESDPTYNINMTGDLKQMLKDLGTEKAREIALHGGGGNKAQRAVALAAILAARSRIKEDSNSNKNGVAKVQRTYSIVDAASASVHGRSAAAAKATSSDKTAARIAMHMAGDRTPVNAKLRGSPRKLIWLCNDMLCELHVKGAAWFPDWVKVFGNRGPALLVASLYSATMAFVTLKDTGSDFHRMERFDGGDFVRWQRKMHFLLVTVKVYYVIVNPRPPEPGENEEESVAKTRERLRWDQDDEICRGHILNGMSNTLFDAYHTVKTAKELWNQLERRYITEDATSKRFIVSKFFDYKMVDGRSDMEQFNEIKSILDRYSEHKLALDEFIVVTSIIDKLPPSWKNFRNSLKHRKEDINLDELGTHLRIEEDLHKEEKFKSEGVRSNFTSGAASRSFTSTSYDPVTKNEYEYHKVEKNPKKKGYVQLHTTHGDLNIELHCDITPRTCENFLSLCERGYYNGVAFHRNIRNFMIQGGDPTGTGSGGESIWGKPFKDEVNSKLLHTGRGVVSMANSGPHTNGSQFFILYKSANHLNFKHTVFGGVVGGLPALSIMEKVPVDDNDRPLEEIKIISVTVFVNPYTESDEEEEKANDVKVAEDEENDKVGSWYSNPGTGITETGAACGGVGKYLKARNSQVDATTAADADLQSVSVGKKRKLGVSTRELKDFSAW</sequence>
<dbReference type="InterPro" id="IPR044666">
    <property type="entry name" value="Cyclophilin_A-like"/>
</dbReference>
<organism evidence="14 15">
    <name type="scientific">Escallonia herrerae</name>
    <dbReference type="NCBI Taxonomy" id="1293975"/>
    <lineage>
        <taxon>Eukaryota</taxon>
        <taxon>Viridiplantae</taxon>
        <taxon>Streptophyta</taxon>
        <taxon>Embryophyta</taxon>
        <taxon>Tracheophyta</taxon>
        <taxon>Spermatophyta</taxon>
        <taxon>Magnoliopsida</taxon>
        <taxon>eudicotyledons</taxon>
        <taxon>Gunneridae</taxon>
        <taxon>Pentapetalae</taxon>
        <taxon>asterids</taxon>
        <taxon>campanulids</taxon>
        <taxon>Escalloniales</taxon>
        <taxon>Escalloniaceae</taxon>
        <taxon>Escallonia</taxon>
    </lineage>
</organism>
<keyword evidence="10" id="KW-0413">Isomerase</keyword>
<dbReference type="PROSITE" id="PS50072">
    <property type="entry name" value="CSA_PPIASE_2"/>
    <property type="match status" value="1"/>
</dbReference>
<dbReference type="GO" id="GO:0006457">
    <property type="term" value="P:protein folding"/>
    <property type="evidence" value="ECO:0007669"/>
    <property type="project" value="InterPro"/>
</dbReference>
<keyword evidence="11" id="KW-0539">Nucleus</keyword>
<gene>
    <name evidence="14" type="ORF">RJ639_006837</name>
</gene>
<dbReference type="Pfam" id="PF00160">
    <property type="entry name" value="Pro_isomerase"/>
    <property type="match status" value="1"/>
</dbReference>
<dbReference type="Gene3D" id="2.40.100.10">
    <property type="entry name" value="Cyclophilin-like"/>
    <property type="match status" value="1"/>
</dbReference>
<comment type="subcellular location">
    <subcellularLocation>
        <location evidence="4">Nucleus</location>
    </subcellularLocation>
</comment>
<comment type="caution">
    <text evidence="14">The sequence shown here is derived from an EMBL/GenBank/DDBJ whole genome shotgun (WGS) entry which is preliminary data.</text>
</comment>
<evidence type="ECO:0000256" key="12">
    <source>
        <dbReference type="SAM" id="MobiDB-lite"/>
    </source>
</evidence>
<evidence type="ECO:0000256" key="2">
    <source>
        <dbReference type="ARBA" id="ARBA00000971"/>
    </source>
</evidence>
<feature type="domain" description="PPIase cyclophilin-type" evidence="13">
    <location>
        <begin position="582"/>
        <end position="729"/>
    </location>
</feature>
<evidence type="ECO:0000256" key="11">
    <source>
        <dbReference type="ARBA" id="ARBA00023242"/>
    </source>
</evidence>
<evidence type="ECO:0000313" key="14">
    <source>
        <dbReference type="EMBL" id="KAK3016514.1"/>
    </source>
</evidence>
<dbReference type="GO" id="GO:0000209">
    <property type="term" value="P:protein polyubiquitination"/>
    <property type="evidence" value="ECO:0007669"/>
    <property type="project" value="TreeGrafter"/>
</dbReference>
<dbReference type="InterPro" id="IPR029000">
    <property type="entry name" value="Cyclophilin-like_dom_sf"/>
</dbReference>
<evidence type="ECO:0000256" key="6">
    <source>
        <dbReference type="ARBA" id="ARBA00022679"/>
    </source>
</evidence>
<dbReference type="Proteomes" id="UP001188597">
    <property type="component" value="Unassembled WGS sequence"/>
</dbReference>
<evidence type="ECO:0000256" key="1">
    <source>
        <dbReference type="ARBA" id="ARBA00000900"/>
    </source>
</evidence>
<dbReference type="InterPro" id="IPR013083">
    <property type="entry name" value="Znf_RING/FYVE/PHD"/>
</dbReference>
<evidence type="ECO:0000256" key="9">
    <source>
        <dbReference type="ARBA" id="ARBA00023186"/>
    </source>
</evidence>
<dbReference type="SUPFAM" id="SSF57850">
    <property type="entry name" value="RING/U-box"/>
    <property type="match status" value="1"/>
</dbReference>
<dbReference type="PANTHER" id="PTHR45625">
    <property type="entry name" value="PEPTIDYL-PROLYL CIS-TRANS ISOMERASE-RELATED"/>
    <property type="match status" value="1"/>
</dbReference>
<keyword evidence="8" id="KW-0697">Rotamase</keyword>
<comment type="similarity">
    <text evidence="5">Belongs to the cyclophilin-type PPIase family. PPIL2 subfamily.</text>
</comment>
<dbReference type="AlphaFoldDB" id="A0AA89ATR3"/>
<dbReference type="GO" id="GO:0071013">
    <property type="term" value="C:catalytic step 2 spliceosome"/>
    <property type="evidence" value="ECO:0007669"/>
    <property type="project" value="TreeGrafter"/>
</dbReference>
<accession>A0AA89ATR3</accession>
<comment type="function">
    <text evidence="3">May catalyze the cis-trans isomerization of proline imidic peptide bonds in oligopeptides thereby assisting the folding of proteins. May also function as a chaperone, playing a role in intracellular transport of proteins. May also have a protein ubiquitin ligase activity acting as an E3 ubiquitin protein ligase or as a ubiquitin-ubiquitin ligase promoting elongation of ubiquitin chains on proteins.</text>
</comment>
<dbReference type="PRINTS" id="PR00153">
    <property type="entry name" value="CSAPPISMRASE"/>
</dbReference>